<keyword evidence="6 8" id="KW-0408">Iron</keyword>
<keyword evidence="3 8" id="KW-0349">Heme</keyword>
<dbReference type="InterPro" id="IPR036396">
    <property type="entry name" value="Cyt_P450_sf"/>
</dbReference>
<dbReference type="PANTHER" id="PTHR24305">
    <property type="entry name" value="CYTOCHROME P450"/>
    <property type="match status" value="1"/>
</dbReference>
<comment type="cofactor">
    <cofactor evidence="1 8">
        <name>heme</name>
        <dbReference type="ChEBI" id="CHEBI:30413"/>
    </cofactor>
</comment>
<dbReference type="GO" id="GO:0020037">
    <property type="term" value="F:heme binding"/>
    <property type="evidence" value="ECO:0007669"/>
    <property type="project" value="InterPro"/>
</dbReference>
<dbReference type="PRINTS" id="PR00463">
    <property type="entry name" value="EP450I"/>
</dbReference>
<dbReference type="CDD" id="cd11051">
    <property type="entry name" value="CYP59-like"/>
    <property type="match status" value="1"/>
</dbReference>
<protein>
    <submittedName>
        <fullName evidence="9">Cytochrome P450</fullName>
    </submittedName>
</protein>
<keyword evidence="4 8" id="KW-0479">Metal-binding</keyword>
<dbReference type="EMBL" id="JAADJZ010000004">
    <property type="protein sequence ID" value="KAF2875732.1"/>
    <property type="molecule type" value="Genomic_DNA"/>
</dbReference>
<evidence type="ECO:0000256" key="6">
    <source>
        <dbReference type="ARBA" id="ARBA00023004"/>
    </source>
</evidence>
<dbReference type="PRINTS" id="PR00385">
    <property type="entry name" value="P450"/>
</dbReference>
<dbReference type="InterPro" id="IPR001128">
    <property type="entry name" value="Cyt_P450"/>
</dbReference>
<keyword evidence="5" id="KW-0560">Oxidoreductase</keyword>
<evidence type="ECO:0000256" key="4">
    <source>
        <dbReference type="ARBA" id="ARBA00022723"/>
    </source>
</evidence>
<dbReference type="PANTHER" id="PTHR24305:SF107">
    <property type="entry name" value="P450, PUTATIVE (EUROFUNG)-RELATED"/>
    <property type="match status" value="1"/>
</dbReference>
<sequence length="522" mass="59376">MPPWSWWFGHLAYLQRALKDLPPDVNVYEAIVELVREHSDTEIFLLDFWPVFEPVFMVYGPDLSMQVSSNQNNLAKPQYSHESLSPVVGGPSLISMNDTDWKFWRSLLNPGFSNAAMMHRVPDLVDAVETFCHELGKYVDRGVFSLDDMTTRLTMDVITKAILDTDLDNQRSEHPLAQALNTILAWHSFWDPRILLNPLRPLVQRYYGSIMDKFIRKELEKRFQEMKTSANSTGGNPSQRSKSVIALALNDYMAQKRQNHETGLQDLKIEDNFSRIAANQIRLFLFAGNDSTSSAIVYTFHLLSKYPETLAKLRQEHDAILGPPGGTAAKLKVNPSILNQCKYTLAVIKETLRLYPPASSMRAGRADVSITDRKGNTYPTAGLSITIMHKFVQQNPRTWPRPQEFLPERWLVEPGHELYVSPNNGAYRPFEQGPRSCIGQTLVNNEMRIVLILVARTFDFRPAYEEWDVLKREKEGVLMKMARALGVKGEDVKMVDGERAYQTSDAGAHPAERYPCRVSLAA</sequence>
<keyword evidence="10" id="KW-1185">Reference proteome</keyword>
<evidence type="ECO:0000256" key="8">
    <source>
        <dbReference type="PIRSR" id="PIRSR602401-1"/>
    </source>
</evidence>
<evidence type="ECO:0000313" key="10">
    <source>
        <dbReference type="Proteomes" id="UP000481861"/>
    </source>
</evidence>
<comment type="caution">
    <text evidence="9">The sequence shown here is derived from an EMBL/GenBank/DDBJ whole genome shotgun (WGS) entry which is preliminary data.</text>
</comment>
<evidence type="ECO:0000256" key="1">
    <source>
        <dbReference type="ARBA" id="ARBA00001971"/>
    </source>
</evidence>
<feature type="binding site" description="axial binding residue" evidence="8">
    <location>
        <position position="437"/>
    </location>
    <ligand>
        <name>heme</name>
        <dbReference type="ChEBI" id="CHEBI:30413"/>
    </ligand>
    <ligandPart>
        <name>Fe</name>
        <dbReference type="ChEBI" id="CHEBI:18248"/>
    </ligandPart>
</feature>
<evidence type="ECO:0000256" key="2">
    <source>
        <dbReference type="ARBA" id="ARBA00005179"/>
    </source>
</evidence>
<dbReference type="OrthoDB" id="10029320at2759"/>
<evidence type="ECO:0000256" key="5">
    <source>
        <dbReference type="ARBA" id="ARBA00023002"/>
    </source>
</evidence>
<evidence type="ECO:0000256" key="3">
    <source>
        <dbReference type="ARBA" id="ARBA00022617"/>
    </source>
</evidence>
<evidence type="ECO:0000256" key="7">
    <source>
        <dbReference type="ARBA" id="ARBA00023033"/>
    </source>
</evidence>
<dbReference type="Proteomes" id="UP000481861">
    <property type="component" value="Unassembled WGS sequence"/>
</dbReference>
<dbReference type="AlphaFoldDB" id="A0A7C8IFR8"/>
<proteinExistence type="predicted"/>
<name>A0A7C8IFR8_9PLEO</name>
<dbReference type="GO" id="GO:0016705">
    <property type="term" value="F:oxidoreductase activity, acting on paired donors, with incorporation or reduction of molecular oxygen"/>
    <property type="evidence" value="ECO:0007669"/>
    <property type="project" value="InterPro"/>
</dbReference>
<dbReference type="InterPro" id="IPR002401">
    <property type="entry name" value="Cyt_P450_E_grp-I"/>
</dbReference>
<keyword evidence="7" id="KW-0503">Monooxygenase</keyword>
<dbReference type="GO" id="GO:0004497">
    <property type="term" value="F:monooxygenase activity"/>
    <property type="evidence" value="ECO:0007669"/>
    <property type="project" value="UniProtKB-KW"/>
</dbReference>
<evidence type="ECO:0000313" key="9">
    <source>
        <dbReference type="EMBL" id="KAF2875732.1"/>
    </source>
</evidence>
<dbReference type="SUPFAM" id="SSF48264">
    <property type="entry name" value="Cytochrome P450"/>
    <property type="match status" value="1"/>
</dbReference>
<dbReference type="Gene3D" id="1.10.630.10">
    <property type="entry name" value="Cytochrome P450"/>
    <property type="match status" value="1"/>
</dbReference>
<accession>A0A7C8IFR8</accession>
<dbReference type="Pfam" id="PF00067">
    <property type="entry name" value="p450"/>
    <property type="match status" value="1"/>
</dbReference>
<reference evidence="9 10" key="1">
    <citation type="submission" date="2020-01" db="EMBL/GenBank/DDBJ databases">
        <authorList>
            <consortium name="DOE Joint Genome Institute"/>
            <person name="Haridas S."/>
            <person name="Albert R."/>
            <person name="Binder M."/>
            <person name="Bloem J."/>
            <person name="Labutti K."/>
            <person name="Salamov A."/>
            <person name="Andreopoulos B."/>
            <person name="Baker S.E."/>
            <person name="Barry K."/>
            <person name="Bills G."/>
            <person name="Bluhm B.H."/>
            <person name="Cannon C."/>
            <person name="Castanera R."/>
            <person name="Culley D.E."/>
            <person name="Daum C."/>
            <person name="Ezra D."/>
            <person name="Gonzalez J.B."/>
            <person name="Henrissat B."/>
            <person name="Kuo A."/>
            <person name="Liang C."/>
            <person name="Lipzen A."/>
            <person name="Lutzoni F."/>
            <person name="Magnuson J."/>
            <person name="Mondo S."/>
            <person name="Nolan M."/>
            <person name="Ohm R."/>
            <person name="Pangilinan J."/>
            <person name="Park H.-J.H."/>
            <person name="Ramirez L."/>
            <person name="Alfaro M."/>
            <person name="Sun H."/>
            <person name="Tritt A."/>
            <person name="Yoshinaga Y."/>
            <person name="Zwiers L.-H.L."/>
            <person name="Turgeon B.G."/>
            <person name="Goodwin S.B."/>
            <person name="Spatafora J.W."/>
            <person name="Crous P.W."/>
            <person name="Grigoriev I.V."/>
        </authorList>
    </citation>
    <scope>NUCLEOTIDE SEQUENCE [LARGE SCALE GENOMIC DNA]</scope>
    <source>
        <strain evidence="9 10">CBS 611.86</strain>
    </source>
</reference>
<gene>
    <name evidence="9" type="ORF">BDV95DRAFT_280549</name>
</gene>
<comment type="pathway">
    <text evidence="2">Secondary metabolite biosynthesis.</text>
</comment>
<dbReference type="InterPro" id="IPR050121">
    <property type="entry name" value="Cytochrome_P450_monoxygenase"/>
</dbReference>
<organism evidence="9 10">
    <name type="scientific">Massariosphaeria phaeospora</name>
    <dbReference type="NCBI Taxonomy" id="100035"/>
    <lineage>
        <taxon>Eukaryota</taxon>
        <taxon>Fungi</taxon>
        <taxon>Dikarya</taxon>
        <taxon>Ascomycota</taxon>
        <taxon>Pezizomycotina</taxon>
        <taxon>Dothideomycetes</taxon>
        <taxon>Pleosporomycetidae</taxon>
        <taxon>Pleosporales</taxon>
        <taxon>Pleosporales incertae sedis</taxon>
        <taxon>Massariosphaeria</taxon>
    </lineage>
</organism>
<dbReference type="GO" id="GO:0005506">
    <property type="term" value="F:iron ion binding"/>
    <property type="evidence" value="ECO:0007669"/>
    <property type="project" value="InterPro"/>
</dbReference>